<proteinExistence type="inferred from homology"/>
<dbReference type="SUPFAM" id="SSF56281">
    <property type="entry name" value="Metallo-hydrolase/oxidoreductase"/>
    <property type="match status" value="1"/>
</dbReference>
<dbReference type="Gene3D" id="3.60.15.10">
    <property type="entry name" value="Ribonuclease Z/Hydroxyacylglutathione hydrolase-like"/>
    <property type="match status" value="1"/>
</dbReference>
<sequence length="331" mass="36098">MEGGKLSGHAISDLGRNARAVFLNNPGRHPLDSGGGSVAGRHRRYGEEETEAVLRDLQLVWISHIHADHHAGLPSVLVARRKALQAAGNPSPPPLLVIGPWPLHGYLKAWNEIEDLCFMFADCRESAVGGMEARAGRFAGNAVHGSGAVAMALSSMQGGDPQAKVALEQAQQALGLTRLTSVDVIHCAQSFALVLEHETGWKIVYSGDTRPCPKLAKAAKGATVLVHEATFDDDMLEEAEAKKHSMTREAIEIGVEADVFRTILTHFSQRYPKIPVFNESYTDRTCIAFDLMTVNLADLEMLPSLLPAMKLLFKEENKEEKGVFEEEAEEN</sequence>
<evidence type="ECO:0000256" key="9">
    <source>
        <dbReference type="ARBA" id="ARBA00022801"/>
    </source>
</evidence>
<comment type="catalytic activity">
    <reaction evidence="1">
        <text>Endonucleolytic cleavage of RNA, removing extra 3' nucleotides from tRNA precursor, generating 3' termini of tRNAs. A 3'-hydroxy group is left at the tRNA terminus and a 5'-phosphoryl group is left at the trailer molecule.</text>
        <dbReference type="EC" id="3.1.26.11"/>
    </reaction>
</comment>
<evidence type="ECO:0000256" key="5">
    <source>
        <dbReference type="ARBA" id="ARBA00022694"/>
    </source>
</evidence>
<comment type="similarity">
    <text evidence="3">Belongs to the RNase Z family.</text>
</comment>
<evidence type="ECO:0000256" key="1">
    <source>
        <dbReference type="ARBA" id="ARBA00000402"/>
    </source>
</evidence>
<evidence type="ECO:0000256" key="4">
    <source>
        <dbReference type="ARBA" id="ARBA00012477"/>
    </source>
</evidence>
<evidence type="ECO:0000256" key="7">
    <source>
        <dbReference type="ARBA" id="ARBA00022723"/>
    </source>
</evidence>
<accession>A0AAE0CD30</accession>
<evidence type="ECO:0000256" key="8">
    <source>
        <dbReference type="ARBA" id="ARBA00022759"/>
    </source>
</evidence>
<reference evidence="11 12" key="1">
    <citation type="journal article" date="2015" name="Genome Biol. Evol.">
        <title>Comparative Genomics of a Bacterivorous Green Alga Reveals Evolutionary Causalities and Consequences of Phago-Mixotrophic Mode of Nutrition.</title>
        <authorList>
            <person name="Burns J.A."/>
            <person name="Paasch A."/>
            <person name="Narechania A."/>
            <person name="Kim E."/>
        </authorList>
    </citation>
    <scope>NUCLEOTIDE SEQUENCE [LARGE SCALE GENOMIC DNA]</scope>
    <source>
        <strain evidence="11 12">PLY_AMNH</strain>
    </source>
</reference>
<dbReference type="InterPro" id="IPR047151">
    <property type="entry name" value="RNZ2-like"/>
</dbReference>
<dbReference type="EC" id="3.1.26.11" evidence="4"/>
<evidence type="ECO:0000313" key="11">
    <source>
        <dbReference type="EMBL" id="KAK3252872.1"/>
    </source>
</evidence>
<dbReference type="PANTHER" id="PTHR12553">
    <property type="entry name" value="ZINC PHOSPHODIESTERASE ELAC PROTEIN 2"/>
    <property type="match status" value="1"/>
</dbReference>
<dbReference type="EMBL" id="LGRX02025112">
    <property type="protein sequence ID" value="KAK3252872.1"/>
    <property type="molecule type" value="Genomic_DNA"/>
</dbReference>
<keyword evidence="6" id="KW-0540">Nuclease</keyword>
<evidence type="ECO:0000256" key="2">
    <source>
        <dbReference type="ARBA" id="ARBA00001947"/>
    </source>
</evidence>
<keyword evidence="12" id="KW-1185">Reference proteome</keyword>
<dbReference type="CDD" id="cd07718">
    <property type="entry name" value="RNaseZ_ELAC1_ELAC2-C-term-like_MBL-fold"/>
    <property type="match status" value="1"/>
</dbReference>
<dbReference type="GO" id="GO:0005739">
    <property type="term" value="C:mitochondrion"/>
    <property type="evidence" value="ECO:0007669"/>
    <property type="project" value="TreeGrafter"/>
</dbReference>
<keyword evidence="8" id="KW-0255">Endonuclease</keyword>
<keyword evidence="7" id="KW-0479">Metal-binding</keyword>
<evidence type="ECO:0000256" key="3">
    <source>
        <dbReference type="ARBA" id="ARBA00007823"/>
    </source>
</evidence>
<keyword evidence="5" id="KW-0819">tRNA processing</keyword>
<organism evidence="11 12">
    <name type="scientific">Cymbomonas tetramitiformis</name>
    <dbReference type="NCBI Taxonomy" id="36881"/>
    <lineage>
        <taxon>Eukaryota</taxon>
        <taxon>Viridiplantae</taxon>
        <taxon>Chlorophyta</taxon>
        <taxon>Pyramimonadophyceae</taxon>
        <taxon>Pyramimonadales</taxon>
        <taxon>Pyramimonadaceae</taxon>
        <taxon>Cymbomonas</taxon>
    </lineage>
</organism>
<comment type="cofactor">
    <cofactor evidence="2">
        <name>Zn(2+)</name>
        <dbReference type="ChEBI" id="CHEBI:29105"/>
    </cofactor>
</comment>
<dbReference type="AlphaFoldDB" id="A0AAE0CD30"/>
<dbReference type="InterPro" id="IPR036866">
    <property type="entry name" value="RibonucZ/Hydroxyglut_hydro"/>
</dbReference>
<evidence type="ECO:0000256" key="10">
    <source>
        <dbReference type="ARBA" id="ARBA00022833"/>
    </source>
</evidence>
<dbReference type="GO" id="GO:0042781">
    <property type="term" value="F:3'-tRNA processing endoribonuclease activity"/>
    <property type="evidence" value="ECO:0007669"/>
    <property type="project" value="UniProtKB-EC"/>
</dbReference>
<dbReference type="GO" id="GO:0046872">
    <property type="term" value="F:metal ion binding"/>
    <property type="evidence" value="ECO:0007669"/>
    <property type="project" value="UniProtKB-KW"/>
</dbReference>
<protein>
    <recommendedName>
        <fullName evidence="4">ribonuclease Z</fullName>
        <ecNumber evidence="4">3.1.26.11</ecNumber>
    </recommendedName>
</protein>
<dbReference type="Proteomes" id="UP001190700">
    <property type="component" value="Unassembled WGS sequence"/>
</dbReference>
<evidence type="ECO:0000256" key="6">
    <source>
        <dbReference type="ARBA" id="ARBA00022722"/>
    </source>
</evidence>
<name>A0AAE0CD30_9CHLO</name>
<dbReference type="GO" id="GO:1990180">
    <property type="term" value="P:mitochondrial tRNA 3'-end processing"/>
    <property type="evidence" value="ECO:0007669"/>
    <property type="project" value="TreeGrafter"/>
</dbReference>
<keyword evidence="9" id="KW-0378">Hydrolase</keyword>
<keyword evidence="10" id="KW-0862">Zinc</keyword>
<comment type="caution">
    <text evidence="11">The sequence shown here is derived from an EMBL/GenBank/DDBJ whole genome shotgun (WGS) entry which is preliminary data.</text>
</comment>
<gene>
    <name evidence="11" type="ORF">CYMTET_37833</name>
</gene>
<dbReference type="PANTHER" id="PTHR12553:SF49">
    <property type="entry name" value="ZINC PHOSPHODIESTERASE ELAC PROTEIN 2"/>
    <property type="match status" value="1"/>
</dbReference>
<evidence type="ECO:0000313" key="12">
    <source>
        <dbReference type="Proteomes" id="UP001190700"/>
    </source>
</evidence>